<protein>
    <submittedName>
        <fullName evidence="2">ABC transport system ATP-binding protein</fullName>
    </submittedName>
</protein>
<dbReference type="InterPro" id="IPR027417">
    <property type="entry name" value="P-loop_NTPase"/>
</dbReference>
<name>A0ABU1T2Y0_9ACTO</name>
<evidence type="ECO:0000313" key="3">
    <source>
        <dbReference type="Proteomes" id="UP001266099"/>
    </source>
</evidence>
<dbReference type="RefSeq" id="WP_309955717.1">
    <property type="nucleotide sequence ID" value="NZ_JAVDUJ010000001.1"/>
</dbReference>
<feature type="domain" description="ABC transporter" evidence="1">
    <location>
        <begin position="21"/>
        <end position="252"/>
    </location>
</feature>
<reference evidence="2 3" key="1">
    <citation type="submission" date="2023-07" db="EMBL/GenBank/DDBJ databases">
        <title>Sequencing the genomes of 1000 actinobacteria strains.</title>
        <authorList>
            <person name="Klenk H.-P."/>
        </authorList>
    </citation>
    <scope>NUCLEOTIDE SEQUENCE [LARGE SCALE GENOMIC DNA]</scope>
    <source>
        <strain evidence="2 3">DSM 15539</strain>
    </source>
</reference>
<keyword evidence="2" id="KW-0547">Nucleotide-binding</keyword>
<keyword evidence="3" id="KW-1185">Reference proteome</keyword>
<comment type="caution">
    <text evidence="2">The sequence shown here is derived from an EMBL/GenBank/DDBJ whole genome shotgun (WGS) entry which is preliminary data.</text>
</comment>
<organism evidence="2 3">
    <name type="scientific">Arcanobacterium hippocoleae</name>
    <dbReference type="NCBI Taxonomy" id="149017"/>
    <lineage>
        <taxon>Bacteria</taxon>
        <taxon>Bacillati</taxon>
        <taxon>Actinomycetota</taxon>
        <taxon>Actinomycetes</taxon>
        <taxon>Actinomycetales</taxon>
        <taxon>Actinomycetaceae</taxon>
        <taxon>Arcanobacterium</taxon>
    </lineage>
</organism>
<dbReference type="PROSITE" id="PS50893">
    <property type="entry name" value="ABC_TRANSPORTER_2"/>
    <property type="match status" value="1"/>
</dbReference>
<dbReference type="GO" id="GO:0005524">
    <property type="term" value="F:ATP binding"/>
    <property type="evidence" value="ECO:0007669"/>
    <property type="project" value="UniProtKB-KW"/>
</dbReference>
<sequence length="257" mass="27963">MSTSINVQSSITQIESPKAAICLRGVSKKILSAQGRKIVIRNAEFSLASGKIGAVFGFSGSGKSNLLEIIGGLQKVDAGEVVVAGTDLTTLTRDEILSFRRNLISFVFESDNLIPDLQVQENLELPFILAKKEISRYDFESITQLFKLNHILTAYPEELSLFAARKVAIARAFLTGNPILLAFNPVAAISPQEQQQLLSFLQIAAREKQITVLFSTDLPSATAIADTAYLMQDSQLVGEIESPTTRTVLFALEALNS</sequence>
<dbReference type="InterPro" id="IPR003439">
    <property type="entry name" value="ABC_transporter-like_ATP-bd"/>
</dbReference>
<evidence type="ECO:0000259" key="1">
    <source>
        <dbReference type="PROSITE" id="PS50893"/>
    </source>
</evidence>
<dbReference type="Proteomes" id="UP001266099">
    <property type="component" value="Unassembled WGS sequence"/>
</dbReference>
<dbReference type="InterPro" id="IPR015854">
    <property type="entry name" value="ABC_transpr_LolD-like"/>
</dbReference>
<dbReference type="Pfam" id="PF00005">
    <property type="entry name" value="ABC_tran"/>
    <property type="match status" value="1"/>
</dbReference>
<dbReference type="Gene3D" id="3.40.50.300">
    <property type="entry name" value="P-loop containing nucleotide triphosphate hydrolases"/>
    <property type="match status" value="1"/>
</dbReference>
<dbReference type="SUPFAM" id="SSF52540">
    <property type="entry name" value="P-loop containing nucleoside triphosphate hydrolases"/>
    <property type="match status" value="1"/>
</dbReference>
<keyword evidence="2" id="KW-0067">ATP-binding</keyword>
<evidence type="ECO:0000313" key="2">
    <source>
        <dbReference type="EMBL" id="MDR6939210.1"/>
    </source>
</evidence>
<proteinExistence type="predicted"/>
<gene>
    <name evidence="2" type="ORF">J2S36_000753</name>
</gene>
<dbReference type="EMBL" id="JAVDUJ010000001">
    <property type="protein sequence ID" value="MDR6939210.1"/>
    <property type="molecule type" value="Genomic_DNA"/>
</dbReference>
<accession>A0ABU1T2Y0</accession>
<dbReference type="PANTHER" id="PTHR24220">
    <property type="entry name" value="IMPORT ATP-BINDING PROTEIN"/>
    <property type="match status" value="1"/>
</dbReference>